<dbReference type="AlphaFoldDB" id="A0AAD6XV91"/>
<sequence>MQKTCSTDEAGASCIQGTVVVDARIPAWCPQPDIASRNLAVEVTHDVPDAVAIPSSPSLRPSQSASQIGLLVVKTVHPDEASRYFPVLNPINDPVKYTSSLGRAPEPIEDGTDTGRPFLGDPAKTLDLESPLPSIRFMVPTRNRAFAQHFLPVHHSQPPATYFHAPDAVFPEPEDSRYPEEHYDCAPVSFFGATTEHDQNDIGHEYTASGLGHYGEPQHGQSSAGWDPYTIYPEFGTLADASGEEGDEYTDQYDMYDNGTDDEELNNDLMFQQDFTELDWTGDGNLIELVDEWHVDAHPQFDQYGCYETASFIFGSGDTALTADVEGEVENSTNSMHCADWVDSFDDGEELSVWDDAEAFMETARNDQGTIESSYSVRYNSRGVVSDCGDAGAYHPRFNEGRALLLGLPLPEPSDRASSPRPHLSHAEMNVVKDMGGHWLPQKL</sequence>
<proteinExistence type="predicted"/>
<evidence type="ECO:0000313" key="1">
    <source>
        <dbReference type="EMBL" id="KAJ7095313.1"/>
    </source>
</evidence>
<gene>
    <name evidence="1" type="ORF">B0H15DRAFT_828992</name>
</gene>
<evidence type="ECO:0000313" key="2">
    <source>
        <dbReference type="Proteomes" id="UP001222325"/>
    </source>
</evidence>
<dbReference type="Proteomes" id="UP001222325">
    <property type="component" value="Unassembled WGS sequence"/>
</dbReference>
<organism evidence="1 2">
    <name type="scientific">Mycena belliarum</name>
    <dbReference type="NCBI Taxonomy" id="1033014"/>
    <lineage>
        <taxon>Eukaryota</taxon>
        <taxon>Fungi</taxon>
        <taxon>Dikarya</taxon>
        <taxon>Basidiomycota</taxon>
        <taxon>Agaricomycotina</taxon>
        <taxon>Agaricomycetes</taxon>
        <taxon>Agaricomycetidae</taxon>
        <taxon>Agaricales</taxon>
        <taxon>Marasmiineae</taxon>
        <taxon>Mycenaceae</taxon>
        <taxon>Mycena</taxon>
    </lineage>
</organism>
<comment type="caution">
    <text evidence="1">The sequence shown here is derived from an EMBL/GenBank/DDBJ whole genome shotgun (WGS) entry which is preliminary data.</text>
</comment>
<dbReference type="EMBL" id="JARJCN010000013">
    <property type="protein sequence ID" value="KAJ7095313.1"/>
    <property type="molecule type" value="Genomic_DNA"/>
</dbReference>
<reference evidence="1" key="1">
    <citation type="submission" date="2023-03" db="EMBL/GenBank/DDBJ databases">
        <title>Massive genome expansion in bonnet fungi (Mycena s.s.) driven by repeated elements and novel gene families across ecological guilds.</title>
        <authorList>
            <consortium name="Lawrence Berkeley National Laboratory"/>
            <person name="Harder C.B."/>
            <person name="Miyauchi S."/>
            <person name="Viragh M."/>
            <person name="Kuo A."/>
            <person name="Thoen E."/>
            <person name="Andreopoulos B."/>
            <person name="Lu D."/>
            <person name="Skrede I."/>
            <person name="Drula E."/>
            <person name="Henrissat B."/>
            <person name="Morin E."/>
            <person name="Kohler A."/>
            <person name="Barry K."/>
            <person name="LaButti K."/>
            <person name="Morin E."/>
            <person name="Salamov A."/>
            <person name="Lipzen A."/>
            <person name="Mereny Z."/>
            <person name="Hegedus B."/>
            <person name="Baldrian P."/>
            <person name="Stursova M."/>
            <person name="Weitz H."/>
            <person name="Taylor A."/>
            <person name="Grigoriev I.V."/>
            <person name="Nagy L.G."/>
            <person name="Martin F."/>
            <person name="Kauserud H."/>
        </authorList>
    </citation>
    <scope>NUCLEOTIDE SEQUENCE</scope>
    <source>
        <strain evidence="1">CBHHK173m</strain>
    </source>
</reference>
<protein>
    <submittedName>
        <fullName evidence="1">Uncharacterized protein</fullName>
    </submittedName>
</protein>
<accession>A0AAD6XV91</accession>
<name>A0AAD6XV91_9AGAR</name>
<keyword evidence="2" id="KW-1185">Reference proteome</keyword>